<dbReference type="SUPFAM" id="SSF51905">
    <property type="entry name" value="FAD/NAD(P)-binding domain"/>
    <property type="match status" value="2"/>
</dbReference>
<sequence>MERRVGIIGAGTSGLLACKYLVEKGFQPVVFEAEDGVGGLWRHTTEPTKLQNSRESYKFSDFPWDSSVKEEHPSNFQVLQYLDSYAKKFGILSYIRFNSKVIDIDYVGEVTEEITQFWDGTGTPFGSKGKWHLQVQDTRTLSTEVCEVEFVVLCIGKYSGLPKMPEFPTGEGPEVFKGQVLHSMEFSSMANEEAAELIKSKRVTVVGSMKSAYDIAAECASANGRKKPCTMVQRTAHWFLPDFNIWGINLAFLYFNRFSELLIHKPGESFFFSLVATLFSPLRWAISKFVELNLRWRMPLDKFGMVPNHSFLKEFSSCQIGGILPENFYDKVEKGSIVIKRTQGFIRFCKEGLIIDGELKPLETDLVIFATGFKGDQKLRNIFKCPIFQNLIPSTVPLYRQIIHARIPQVAIIGFAEGMSNLLTSELRCKWLASFLDGNIELPSVREMEKEAKIWEDSMKLYGGGNYWKSCITSCNIWYNDQICKDMGCNPRRKKGLVAELFLPYGPADYVDLSTK</sequence>
<dbReference type="Pfam" id="PF00743">
    <property type="entry name" value="FMO-like"/>
    <property type="match status" value="1"/>
</dbReference>
<comment type="cofactor">
    <cofactor evidence="1 7">
        <name>FAD</name>
        <dbReference type="ChEBI" id="CHEBI:57692"/>
    </cofactor>
</comment>
<dbReference type="EC" id="1.-.-.-" evidence="7"/>
<dbReference type="InterPro" id="IPR036188">
    <property type="entry name" value="FAD/NAD-bd_sf"/>
</dbReference>
<evidence type="ECO:0000256" key="4">
    <source>
        <dbReference type="ARBA" id="ARBA00022827"/>
    </source>
</evidence>
<keyword evidence="6 7" id="KW-0560">Oxidoreductase</keyword>
<dbReference type="InterPro" id="IPR000960">
    <property type="entry name" value="Flavin_mOase"/>
</dbReference>
<proteinExistence type="inferred from homology"/>
<keyword evidence="5" id="KW-0521">NADP</keyword>
<protein>
    <recommendedName>
        <fullName evidence="7">Flavin-containing monooxygenase</fullName>
        <ecNumber evidence="7">1.-.-.-</ecNumber>
    </recommendedName>
</protein>
<dbReference type="FunFam" id="3.50.50.60:FF:000167">
    <property type="entry name" value="Flavin-containing monooxygenase"/>
    <property type="match status" value="1"/>
</dbReference>
<dbReference type="FunFam" id="3.50.50.60:FF:000169">
    <property type="entry name" value="Flavin-containing monooxygenase"/>
    <property type="match status" value="1"/>
</dbReference>
<name>A0AAE1IV53_9FABA</name>
<dbReference type="GO" id="GO:0050660">
    <property type="term" value="F:flavin adenine dinucleotide binding"/>
    <property type="evidence" value="ECO:0007669"/>
    <property type="project" value="InterPro"/>
</dbReference>
<comment type="caution">
    <text evidence="8">The sequence shown here is derived from an EMBL/GenBank/DDBJ whole genome shotgun (WGS) entry which is preliminary data.</text>
</comment>
<keyword evidence="4 7" id="KW-0274">FAD</keyword>
<accession>A0AAE1IV53</accession>
<evidence type="ECO:0000256" key="7">
    <source>
        <dbReference type="RuleBase" id="RU361177"/>
    </source>
</evidence>
<evidence type="ECO:0000313" key="9">
    <source>
        <dbReference type="Proteomes" id="UP001293593"/>
    </source>
</evidence>
<dbReference type="PANTHER" id="PTHR23023">
    <property type="entry name" value="DIMETHYLANILINE MONOOXYGENASE"/>
    <property type="match status" value="1"/>
</dbReference>
<dbReference type="Gene3D" id="3.50.50.60">
    <property type="entry name" value="FAD/NAD(P)-binding domain"/>
    <property type="match status" value="2"/>
</dbReference>
<dbReference type="AlphaFoldDB" id="A0AAE1IV53"/>
<dbReference type="EMBL" id="JAWXYG010000012">
    <property type="protein sequence ID" value="KAK4257477.1"/>
    <property type="molecule type" value="Genomic_DNA"/>
</dbReference>
<dbReference type="PROSITE" id="PS51257">
    <property type="entry name" value="PROKAR_LIPOPROTEIN"/>
    <property type="match status" value="1"/>
</dbReference>
<evidence type="ECO:0000256" key="3">
    <source>
        <dbReference type="ARBA" id="ARBA00022630"/>
    </source>
</evidence>
<gene>
    <name evidence="8" type="ORF">QN277_007058</name>
</gene>
<keyword evidence="7" id="KW-0503">Monooxygenase</keyword>
<reference evidence="8" key="1">
    <citation type="submission" date="2023-10" db="EMBL/GenBank/DDBJ databases">
        <title>Chromosome-level genome of the transformable northern wattle, Acacia crassicarpa.</title>
        <authorList>
            <person name="Massaro I."/>
            <person name="Sinha N.R."/>
            <person name="Poethig S."/>
            <person name="Leichty A.R."/>
        </authorList>
    </citation>
    <scope>NUCLEOTIDE SEQUENCE</scope>
    <source>
        <strain evidence="8">Acra3RX</strain>
        <tissue evidence="8">Leaf</tissue>
    </source>
</reference>
<evidence type="ECO:0000256" key="2">
    <source>
        <dbReference type="ARBA" id="ARBA00009183"/>
    </source>
</evidence>
<dbReference type="PIRSF" id="PIRSF000332">
    <property type="entry name" value="FMO"/>
    <property type="match status" value="1"/>
</dbReference>
<evidence type="ECO:0000256" key="1">
    <source>
        <dbReference type="ARBA" id="ARBA00001974"/>
    </source>
</evidence>
<evidence type="ECO:0000256" key="6">
    <source>
        <dbReference type="ARBA" id="ARBA00023002"/>
    </source>
</evidence>
<keyword evidence="3 7" id="KW-0285">Flavoprotein</keyword>
<dbReference type="GO" id="GO:0050661">
    <property type="term" value="F:NADP binding"/>
    <property type="evidence" value="ECO:0007669"/>
    <property type="project" value="InterPro"/>
</dbReference>
<dbReference type="GO" id="GO:0004499">
    <property type="term" value="F:N,N-dimethylaniline monooxygenase activity"/>
    <property type="evidence" value="ECO:0007669"/>
    <property type="project" value="InterPro"/>
</dbReference>
<evidence type="ECO:0000256" key="5">
    <source>
        <dbReference type="ARBA" id="ARBA00022857"/>
    </source>
</evidence>
<dbReference type="InterPro" id="IPR050346">
    <property type="entry name" value="FMO-like"/>
</dbReference>
<keyword evidence="9" id="KW-1185">Reference proteome</keyword>
<dbReference type="PRINTS" id="PR00419">
    <property type="entry name" value="ADXRDTASE"/>
</dbReference>
<comment type="similarity">
    <text evidence="2 7">Belongs to the FMO family.</text>
</comment>
<dbReference type="InterPro" id="IPR020946">
    <property type="entry name" value="Flavin_mOase-like"/>
</dbReference>
<dbReference type="Proteomes" id="UP001293593">
    <property type="component" value="Unassembled WGS sequence"/>
</dbReference>
<evidence type="ECO:0000313" key="8">
    <source>
        <dbReference type="EMBL" id="KAK4257477.1"/>
    </source>
</evidence>
<organism evidence="8 9">
    <name type="scientific">Acacia crassicarpa</name>
    <name type="common">northern wattle</name>
    <dbReference type="NCBI Taxonomy" id="499986"/>
    <lineage>
        <taxon>Eukaryota</taxon>
        <taxon>Viridiplantae</taxon>
        <taxon>Streptophyta</taxon>
        <taxon>Embryophyta</taxon>
        <taxon>Tracheophyta</taxon>
        <taxon>Spermatophyta</taxon>
        <taxon>Magnoliopsida</taxon>
        <taxon>eudicotyledons</taxon>
        <taxon>Gunneridae</taxon>
        <taxon>Pentapetalae</taxon>
        <taxon>rosids</taxon>
        <taxon>fabids</taxon>
        <taxon>Fabales</taxon>
        <taxon>Fabaceae</taxon>
        <taxon>Caesalpinioideae</taxon>
        <taxon>mimosoid clade</taxon>
        <taxon>Acacieae</taxon>
        <taxon>Acacia</taxon>
    </lineage>
</organism>